<dbReference type="Gene3D" id="3.30.70.270">
    <property type="match status" value="1"/>
</dbReference>
<keyword evidence="2" id="KW-0808">Transferase</keyword>
<proteinExistence type="predicted"/>
<dbReference type="CDD" id="cd01949">
    <property type="entry name" value="GGDEF"/>
    <property type="match status" value="1"/>
</dbReference>
<dbReference type="AlphaFoldDB" id="A0A2U3N2B5"/>
<dbReference type="InterPro" id="IPR043128">
    <property type="entry name" value="Rev_trsase/Diguanyl_cyclase"/>
</dbReference>
<keyword evidence="2" id="KW-0548">Nucleotidyltransferase</keyword>
<dbReference type="PANTHER" id="PTHR46663:SF2">
    <property type="entry name" value="GGDEF DOMAIN-CONTAINING PROTEIN"/>
    <property type="match status" value="1"/>
</dbReference>
<dbReference type="InterPro" id="IPR052163">
    <property type="entry name" value="DGC-Regulatory_Protein"/>
</dbReference>
<dbReference type="Proteomes" id="UP000245974">
    <property type="component" value="Unassembled WGS sequence"/>
</dbReference>
<sequence>MVGDEVLKEMANRLNSRTRKDDFVARLGGDEFAIILNSITKVDQLIVFAENLIKCCETPLYYQDLSIQFSFSLGIALSDNASSPEDLISQANQAMYKAKTLQHHWYIYHS</sequence>
<dbReference type="InterPro" id="IPR029787">
    <property type="entry name" value="Nucleotide_cyclase"/>
</dbReference>
<dbReference type="InterPro" id="IPR000160">
    <property type="entry name" value="GGDEF_dom"/>
</dbReference>
<dbReference type="PROSITE" id="PS50887">
    <property type="entry name" value="GGDEF"/>
    <property type="match status" value="1"/>
</dbReference>
<dbReference type="PANTHER" id="PTHR46663">
    <property type="entry name" value="DIGUANYLATE CYCLASE DGCT-RELATED"/>
    <property type="match status" value="1"/>
</dbReference>
<accession>A0A2U3N2B5</accession>
<name>A0A2U3N2B5_9GAMM</name>
<dbReference type="EMBL" id="OOGT01000169">
    <property type="protein sequence ID" value="SPL71755.1"/>
    <property type="molecule type" value="Genomic_DNA"/>
</dbReference>
<dbReference type="GO" id="GO:0052621">
    <property type="term" value="F:diguanylate cyclase activity"/>
    <property type="evidence" value="ECO:0007669"/>
    <property type="project" value="UniProtKB-EC"/>
</dbReference>
<evidence type="ECO:0000313" key="3">
    <source>
        <dbReference type="Proteomes" id="UP000245974"/>
    </source>
</evidence>
<feature type="domain" description="GGDEF" evidence="1">
    <location>
        <begin position="1"/>
        <end position="110"/>
    </location>
</feature>
<evidence type="ECO:0000259" key="1">
    <source>
        <dbReference type="PROSITE" id="PS50887"/>
    </source>
</evidence>
<dbReference type="InParanoid" id="A0A2U3N2B5"/>
<reference evidence="3" key="1">
    <citation type="submission" date="2018-03" db="EMBL/GenBank/DDBJ databases">
        <authorList>
            <person name="Blom J."/>
        </authorList>
    </citation>
    <scope>NUCLEOTIDE SEQUENCE [LARGE SCALE GENOMIC DNA]</scope>
    <source>
        <strain evidence="3">KPC-SM-21</strain>
    </source>
</reference>
<evidence type="ECO:0000313" key="2">
    <source>
        <dbReference type="EMBL" id="SPL71755.1"/>
    </source>
</evidence>
<dbReference type="EC" id="2.7.7.65" evidence="2"/>
<organism evidence="2 3">
    <name type="scientific">Acinetobacter stercoris</name>
    <dbReference type="NCBI Taxonomy" id="2126983"/>
    <lineage>
        <taxon>Bacteria</taxon>
        <taxon>Pseudomonadati</taxon>
        <taxon>Pseudomonadota</taxon>
        <taxon>Gammaproteobacteria</taxon>
        <taxon>Moraxellales</taxon>
        <taxon>Moraxellaceae</taxon>
        <taxon>Acinetobacter</taxon>
    </lineage>
</organism>
<gene>
    <name evidence="2" type="primary">ydaM_2</name>
    <name evidence="2" type="ORF">KPC_2933</name>
</gene>
<protein>
    <submittedName>
        <fullName evidence="2">Putative diguanylate cyclase YdaM</fullName>
        <ecNumber evidence="2">2.7.7.65</ecNumber>
    </submittedName>
</protein>
<dbReference type="NCBIfam" id="TIGR00254">
    <property type="entry name" value="GGDEF"/>
    <property type="match status" value="1"/>
</dbReference>
<keyword evidence="3" id="KW-1185">Reference proteome</keyword>
<dbReference type="Pfam" id="PF00990">
    <property type="entry name" value="GGDEF"/>
    <property type="match status" value="1"/>
</dbReference>
<dbReference type="SUPFAM" id="SSF55073">
    <property type="entry name" value="Nucleotide cyclase"/>
    <property type="match status" value="1"/>
</dbReference>
<dbReference type="SMART" id="SM00267">
    <property type="entry name" value="GGDEF"/>
    <property type="match status" value="1"/>
</dbReference>